<protein>
    <submittedName>
        <fullName evidence="2">Uncharacterized protein</fullName>
    </submittedName>
</protein>
<name>A0A834Y903_TETSI</name>
<reference evidence="2 3" key="1">
    <citation type="submission" date="2020-04" db="EMBL/GenBank/DDBJ databases">
        <title>Plant Genome Project.</title>
        <authorList>
            <person name="Zhang R.-G."/>
        </authorList>
    </citation>
    <scope>NUCLEOTIDE SEQUENCE [LARGE SCALE GENOMIC DNA]</scope>
    <source>
        <strain evidence="2">YNK0</strain>
        <tissue evidence="2">Leaf</tissue>
    </source>
</reference>
<sequence length="147" mass="16544">MEKKSQKKQGKKEEEAQKQPPHISPMEPVTRGAYGGGLYGTEEGQPEKPEKQRASDTQSADGPVGPTIEPKHKPPPSTGDRDIDITGQSYIQRKEEEIATTTHQRGSKEKGRRNSHNGIPKRKPGERKKKLGQGKKWNKLEDDKRRK</sequence>
<feature type="compositionally biased region" description="Basic residues" evidence="1">
    <location>
        <begin position="1"/>
        <end position="10"/>
    </location>
</feature>
<evidence type="ECO:0000313" key="2">
    <source>
        <dbReference type="EMBL" id="KAF8377721.1"/>
    </source>
</evidence>
<proteinExistence type="predicted"/>
<dbReference type="OrthoDB" id="1717578at2759"/>
<gene>
    <name evidence="2" type="ORF">HHK36_031105</name>
</gene>
<feature type="region of interest" description="Disordered" evidence="1">
    <location>
        <begin position="1"/>
        <end position="147"/>
    </location>
</feature>
<feature type="compositionally biased region" description="Basic and acidic residues" evidence="1">
    <location>
        <begin position="45"/>
        <end position="54"/>
    </location>
</feature>
<evidence type="ECO:0000256" key="1">
    <source>
        <dbReference type="SAM" id="MobiDB-lite"/>
    </source>
</evidence>
<feature type="compositionally biased region" description="Basic and acidic residues" evidence="1">
    <location>
        <begin position="138"/>
        <end position="147"/>
    </location>
</feature>
<comment type="caution">
    <text evidence="2">The sequence shown here is derived from an EMBL/GenBank/DDBJ whole genome shotgun (WGS) entry which is preliminary data.</text>
</comment>
<dbReference type="Proteomes" id="UP000655225">
    <property type="component" value="Unassembled WGS sequence"/>
</dbReference>
<accession>A0A834Y903</accession>
<keyword evidence="3" id="KW-1185">Reference proteome</keyword>
<evidence type="ECO:0000313" key="3">
    <source>
        <dbReference type="Proteomes" id="UP000655225"/>
    </source>
</evidence>
<feature type="compositionally biased region" description="Basic residues" evidence="1">
    <location>
        <begin position="110"/>
        <end position="137"/>
    </location>
</feature>
<dbReference type="AlphaFoldDB" id="A0A834Y903"/>
<dbReference type="EMBL" id="JABCRI010000024">
    <property type="protein sequence ID" value="KAF8377721.1"/>
    <property type="molecule type" value="Genomic_DNA"/>
</dbReference>
<organism evidence="2 3">
    <name type="scientific">Tetracentron sinense</name>
    <name type="common">Spur-leaf</name>
    <dbReference type="NCBI Taxonomy" id="13715"/>
    <lineage>
        <taxon>Eukaryota</taxon>
        <taxon>Viridiplantae</taxon>
        <taxon>Streptophyta</taxon>
        <taxon>Embryophyta</taxon>
        <taxon>Tracheophyta</taxon>
        <taxon>Spermatophyta</taxon>
        <taxon>Magnoliopsida</taxon>
        <taxon>Trochodendrales</taxon>
        <taxon>Trochodendraceae</taxon>
        <taxon>Tetracentron</taxon>
    </lineage>
</organism>